<keyword evidence="12" id="KW-1185">Reference proteome</keyword>
<dbReference type="PANTHER" id="PTHR13598">
    <property type="entry name" value="AT07567P-RELATED"/>
    <property type="match status" value="1"/>
</dbReference>
<organism evidence="11 12">
    <name type="scientific">Mya arenaria</name>
    <name type="common">Soft-shell clam</name>
    <dbReference type="NCBI Taxonomy" id="6604"/>
    <lineage>
        <taxon>Eukaryota</taxon>
        <taxon>Metazoa</taxon>
        <taxon>Spiralia</taxon>
        <taxon>Lophotrochozoa</taxon>
        <taxon>Mollusca</taxon>
        <taxon>Bivalvia</taxon>
        <taxon>Autobranchia</taxon>
        <taxon>Heteroconchia</taxon>
        <taxon>Euheterodonta</taxon>
        <taxon>Imparidentia</taxon>
        <taxon>Neoheterodontei</taxon>
        <taxon>Myida</taxon>
        <taxon>Myoidea</taxon>
        <taxon>Myidae</taxon>
        <taxon>Mya</taxon>
    </lineage>
</organism>
<evidence type="ECO:0000256" key="8">
    <source>
        <dbReference type="SAM" id="MobiDB-lite"/>
    </source>
</evidence>
<evidence type="ECO:0000313" key="11">
    <source>
        <dbReference type="EMBL" id="WAR04239.1"/>
    </source>
</evidence>
<evidence type="ECO:0000313" key="12">
    <source>
        <dbReference type="Proteomes" id="UP001164746"/>
    </source>
</evidence>
<evidence type="ECO:0000256" key="5">
    <source>
        <dbReference type="ARBA" id="ARBA00022989"/>
    </source>
</evidence>
<protein>
    <submittedName>
        <fullName evidence="11">NEMP1-like protein</fullName>
    </submittedName>
</protein>
<feature type="transmembrane region" description="Helical" evidence="9">
    <location>
        <begin position="224"/>
        <end position="243"/>
    </location>
</feature>
<evidence type="ECO:0000256" key="9">
    <source>
        <dbReference type="SAM" id="Phobius"/>
    </source>
</evidence>
<evidence type="ECO:0000256" key="10">
    <source>
        <dbReference type="SAM" id="SignalP"/>
    </source>
</evidence>
<feature type="transmembrane region" description="Helical" evidence="9">
    <location>
        <begin position="278"/>
        <end position="298"/>
    </location>
</feature>
<gene>
    <name evidence="11" type="ORF">MAR_019608</name>
</gene>
<keyword evidence="3 9" id="KW-0812">Transmembrane</keyword>
<proteinExistence type="inferred from homology"/>
<feature type="signal peptide" evidence="10">
    <location>
        <begin position="1"/>
        <end position="22"/>
    </location>
</feature>
<dbReference type="PANTHER" id="PTHR13598:SF1">
    <property type="entry name" value="AT07567P-RELATED"/>
    <property type="match status" value="1"/>
</dbReference>
<evidence type="ECO:0000256" key="3">
    <source>
        <dbReference type="ARBA" id="ARBA00022692"/>
    </source>
</evidence>
<evidence type="ECO:0000256" key="4">
    <source>
        <dbReference type="ARBA" id="ARBA00022729"/>
    </source>
</evidence>
<sequence length="407" mass="46920">MEENYKITIFALLVYCLVPVLANENVKNDCKKAKNCYWLLINDIHSRKPTPPSTLFCFEGMQKNVLYMWSNPMLRVTRNLSNANETSKFITYYDLSAADVESKSQQPGYSILMGWFSSVRALQQNEDMAFSAFNTSCFKIDSNIDFTAKLFIKTTRCFTTAQVYRLACSLLFLFLSLYSPKYSQRLKNLIYFMFFLSASASVYFINQFANYMSNPITGTLAENWQYIVGYILLSGLISFALVYRYGPVENERTMSLIQWFLQGVGLALVYNSTQLTEVSCALVIILLAVYNFPTVVFTNQRTKNIWFRIFPPKVKLLTEDEYVRQGNEATQAELAKLRDYCRSPDCQAWKVISRLKNPHRFAEFVEGNSWHVNDEELLEYDSGPDPTPPHLADDSDIEEMDFQLSSP</sequence>
<reference evidence="11" key="1">
    <citation type="submission" date="2022-11" db="EMBL/GenBank/DDBJ databases">
        <title>Centuries of genome instability and evolution in soft-shell clam transmissible cancer (bioRxiv).</title>
        <authorList>
            <person name="Hart S.F.M."/>
            <person name="Yonemitsu M.A."/>
            <person name="Giersch R.M."/>
            <person name="Beal B.F."/>
            <person name="Arriagada G."/>
            <person name="Davis B.W."/>
            <person name="Ostrander E.A."/>
            <person name="Goff S.P."/>
            <person name="Metzger M.J."/>
        </authorList>
    </citation>
    <scope>NUCLEOTIDE SEQUENCE</scope>
    <source>
        <strain evidence="11">MELC-2E11</strain>
        <tissue evidence="11">Siphon/mantle</tissue>
    </source>
</reference>
<comment type="similarity">
    <text evidence="2">Belongs to the NEMP family.</text>
</comment>
<dbReference type="Proteomes" id="UP001164746">
    <property type="component" value="Chromosome 5"/>
</dbReference>
<dbReference type="EMBL" id="CP111016">
    <property type="protein sequence ID" value="WAR04239.1"/>
    <property type="molecule type" value="Genomic_DNA"/>
</dbReference>
<keyword evidence="5 9" id="KW-1133">Transmembrane helix</keyword>
<comment type="subcellular location">
    <subcellularLocation>
        <location evidence="1">Nucleus inner membrane</location>
        <topology evidence="1">Multi-pass membrane protein</topology>
        <orientation evidence="1">Nucleoplasmic side</orientation>
    </subcellularLocation>
</comment>
<feature type="chain" id="PRO_5046683303" evidence="10">
    <location>
        <begin position="23"/>
        <end position="407"/>
    </location>
</feature>
<name>A0ABY7E4X8_MYAAR</name>
<evidence type="ECO:0000256" key="7">
    <source>
        <dbReference type="ARBA" id="ARBA00023242"/>
    </source>
</evidence>
<feature type="region of interest" description="Disordered" evidence="8">
    <location>
        <begin position="378"/>
        <end position="407"/>
    </location>
</feature>
<evidence type="ECO:0000256" key="1">
    <source>
        <dbReference type="ARBA" id="ARBA00004575"/>
    </source>
</evidence>
<keyword evidence="7" id="KW-0539">Nucleus</keyword>
<keyword evidence="6 9" id="KW-0472">Membrane</keyword>
<keyword evidence="4 10" id="KW-0732">Signal</keyword>
<accession>A0ABY7E4X8</accession>
<feature type="transmembrane region" description="Helical" evidence="9">
    <location>
        <begin position="190"/>
        <end position="212"/>
    </location>
</feature>
<dbReference type="InterPro" id="IPR019358">
    <property type="entry name" value="NEMP_fam"/>
</dbReference>
<feature type="transmembrane region" description="Helical" evidence="9">
    <location>
        <begin position="162"/>
        <end position="178"/>
    </location>
</feature>
<evidence type="ECO:0000256" key="6">
    <source>
        <dbReference type="ARBA" id="ARBA00023136"/>
    </source>
</evidence>
<evidence type="ECO:0000256" key="2">
    <source>
        <dbReference type="ARBA" id="ARBA00005748"/>
    </source>
</evidence>
<dbReference type="Pfam" id="PF10225">
    <property type="entry name" value="NEMP"/>
    <property type="match status" value="1"/>
</dbReference>